<organism evidence="2 3">
    <name type="scientific">Theileria orientalis</name>
    <dbReference type="NCBI Taxonomy" id="68886"/>
    <lineage>
        <taxon>Eukaryota</taxon>
        <taxon>Sar</taxon>
        <taxon>Alveolata</taxon>
        <taxon>Apicomplexa</taxon>
        <taxon>Aconoidasida</taxon>
        <taxon>Piroplasmida</taxon>
        <taxon>Theileriidae</taxon>
        <taxon>Theileria</taxon>
    </lineage>
</organism>
<feature type="region of interest" description="Disordered" evidence="1">
    <location>
        <begin position="71"/>
        <end position="95"/>
    </location>
</feature>
<feature type="compositionally biased region" description="Basic and acidic residues" evidence="1">
    <location>
        <begin position="27"/>
        <end position="38"/>
    </location>
</feature>
<reference evidence="2" key="1">
    <citation type="submission" date="2022-07" db="EMBL/GenBank/DDBJ databases">
        <title>Evaluation of T. orientalis genome assembly methods using nanopore sequencing and analysis of variation between genomes.</title>
        <authorList>
            <person name="Yam J."/>
            <person name="Micallef M.L."/>
            <person name="Liu M."/>
            <person name="Djordjevic S.P."/>
            <person name="Bogema D.R."/>
            <person name="Jenkins C."/>
        </authorList>
    </citation>
    <scope>NUCLEOTIDE SEQUENCE</scope>
    <source>
        <strain evidence="2">Fish Creek</strain>
    </source>
</reference>
<accession>A0A976M5K3</accession>
<feature type="region of interest" description="Disordered" evidence="1">
    <location>
        <begin position="21"/>
        <end position="43"/>
    </location>
</feature>
<name>A0A976M5K3_THEOR</name>
<evidence type="ECO:0000313" key="3">
    <source>
        <dbReference type="Proteomes" id="UP000244803"/>
    </source>
</evidence>
<gene>
    <name evidence="2" type="ORF">MACJ_002085</name>
</gene>
<evidence type="ECO:0000256" key="1">
    <source>
        <dbReference type="SAM" id="MobiDB-lite"/>
    </source>
</evidence>
<dbReference type="EMBL" id="CP056066">
    <property type="protein sequence ID" value="UKJ88839.1"/>
    <property type="molecule type" value="Genomic_DNA"/>
</dbReference>
<dbReference type="OrthoDB" id="10463469at2759"/>
<evidence type="ECO:0000313" key="2">
    <source>
        <dbReference type="EMBL" id="UKJ88839.1"/>
    </source>
</evidence>
<protein>
    <submittedName>
        <fullName evidence="2">Uncharacterized protein</fullName>
    </submittedName>
</protein>
<proteinExistence type="predicted"/>
<sequence length="109" mass="12188">MFNPSPESDVVKKLKSSLKIADAEDNSEGKLPAEDVDRRNRRHGVGFKVEPTVKKSVEQVKLLSKFKGGSKKKVTKGISKPRTGPKPFVAPEPEPESRLDLIFKSFKRK</sequence>
<dbReference type="AlphaFoldDB" id="A0A976M5K3"/>
<dbReference type="Proteomes" id="UP000244803">
    <property type="component" value="Chromosome 3"/>
</dbReference>